<dbReference type="EMBL" id="NPCC01000019">
    <property type="protein sequence ID" value="PAE88226.1"/>
    <property type="molecule type" value="Genomic_DNA"/>
</dbReference>
<dbReference type="PANTHER" id="PTHR43861:SF1">
    <property type="entry name" value="TRANS-ACONITATE 2-METHYLTRANSFERASE"/>
    <property type="match status" value="1"/>
</dbReference>
<evidence type="ECO:0000259" key="1">
    <source>
        <dbReference type="Pfam" id="PF08241"/>
    </source>
</evidence>
<dbReference type="RefSeq" id="WP_095326837.1">
    <property type="nucleotide sequence ID" value="NZ_NPCC01000019.1"/>
</dbReference>
<protein>
    <recommendedName>
        <fullName evidence="1">Methyltransferase type 11 domain-containing protein</fullName>
    </recommendedName>
</protein>
<evidence type="ECO:0000313" key="2">
    <source>
        <dbReference type="EMBL" id="PAE88226.1"/>
    </source>
</evidence>
<dbReference type="SUPFAM" id="SSF53335">
    <property type="entry name" value="S-adenosyl-L-methionine-dependent methyltransferases"/>
    <property type="match status" value="1"/>
</dbReference>
<feature type="domain" description="Methyltransferase type 11" evidence="1">
    <location>
        <begin position="54"/>
        <end position="149"/>
    </location>
</feature>
<evidence type="ECO:0000313" key="3">
    <source>
        <dbReference type="Proteomes" id="UP000216207"/>
    </source>
</evidence>
<gene>
    <name evidence="2" type="ORF">CHH72_14025</name>
</gene>
<comment type="caution">
    <text evidence="2">The sequence shown here is derived from an EMBL/GenBank/DDBJ whole genome shotgun (WGS) entry which is preliminary data.</text>
</comment>
<dbReference type="CDD" id="cd02440">
    <property type="entry name" value="AdoMet_MTases"/>
    <property type="match status" value="1"/>
</dbReference>
<accession>A0A268NXJ5</accession>
<dbReference type="InterPro" id="IPR029063">
    <property type="entry name" value="SAM-dependent_MTases_sf"/>
</dbReference>
<dbReference type="InterPro" id="IPR013216">
    <property type="entry name" value="Methyltransf_11"/>
</dbReference>
<name>A0A268NXJ5_SHOCL</name>
<proteinExistence type="predicted"/>
<dbReference type="Proteomes" id="UP000216207">
    <property type="component" value="Unassembled WGS sequence"/>
</dbReference>
<dbReference type="PANTHER" id="PTHR43861">
    <property type="entry name" value="TRANS-ACONITATE 2-METHYLTRANSFERASE-RELATED"/>
    <property type="match status" value="1"/>
</dbReference>
<sequence length="269" mass="31254">MRTNSNQFLNQQYGNSSKLDARIRLHKEYSTNRIDWHEWVFDNIQFDDESNIIEFGCGSGYLWTENLMKIRENWSIILTDFSKGMVSQAQRNIPEKQNITFGEMDIQATHLEDSLFDIVIANHMLYHVPNIETALKEVQRILKPNGLFYAATNGNSHMKEIYHFVKEFDSSLPFIKPVHSTYFGLENGEKALLSSFNRVQLLKYESNLRVTNVQDLADYIFSIDTGLEDALNKQGRYDQFISFLESKKNTQGYIHISKDSGMYVGSEPY</sequence>
<dbReference type="Pfam" id="PF08241">
    <property type="entry name" value="Methyltransf_11"/>
    <property type="match status" value="1"/>
</dbReference>
<dbReference type="AlphaFoldDB" id="A0A268NXJ5"/>
<dbReference type="Gene3D" id="3.40.50.150">
    <property type="entry name" value="Vaccinia Virus protein VP39"/>
    <property type="match status" value="1"/>
</dbReference>
<dbReference type="GO" id="GO:0008757">
    <property type="term" value="F:S-adenosylmethionine-dependent methyltransferase activity"/>
    <property type="evidence" value="ECO:0007669"/>
    <property type="project" value="InterPro"/>
</dbReference>
<organism evidence="2 3">
    <name type="scientific">Shouchella clausii</name>
    <name type="common">Alkalihalobacillus clausii</name>
    <dbReference type="NCBI Taxonomy" id="79880"/>
    <lineage>
        <taxon>Bacteria</taxon>
        <taxon>Bacillati</taxon>
        <taxon>Bacillota</taxon>
        <taxon>Bacilli</taxon>
        <taxon>Bacillales</taxon>
        <taxon>Bacillaceae</taxon>
        <taxon>Shouchella</taxon>
    </lineage>
</organism>
<reference evidence="2 3" key="1">
    <citation type="submission" date="2017-07" db="EMBL/GenBank/DDBJ databases">
        <title>Isolation and whole genome analysis of endospore-forming bacteria from heroin.</title>
        <authorList>
            <person name="Kalinowski J."/>
            <person name="Ahrens B."/>
            <person name="Al-Dilaimi A."/>
            <person name="Winkler A."/>
            <person name="Wibberg D."/>
            <person name="Schleenbecker U."/>
            <person name="Ruckert C."/>
            <person name="Wolfel R."/>
            <person name="Grass G."/>
        </authorList>
    </citation>
    <scope>NUCLEOTIDE SEQUENCE [LARGE SCALE GENOMIC DNA]</scope>
    <source>
        <strain evidence="2 3">7539</strain>
    </source>
</reference>